<evidence type="ECO:0000313" key="4">
    <source>
        <dbReference type="Proteomes" id="UP001152797"/>
    </source>
</evidence>
<sequence length="194" mass="21457">MAASADGYAPGINPDLVKEAMEAVAAVAAESSTAPEVPEDLELRKRLDAFTEEHGKDSVRQELGNAAKILQRLSEDIFNVKLHAMRREVLERTVGESLFFTFEEAGFQERKGENGAVLQWVGPDGAQRLKAVLHEVQRAADLCLDPSTMSFEQVSQMVAKGRFLPGILEVNDKVEEPVAAKESQLERPKKPWEK</sequence>
<dbReference type="Pfam" id="PF17733">
    <property type="entry name" value="KPWE_dom"/>
    <property type="match status" value="1"/>
</dbReference>
<dbReference type="EMBL" id="CAMXCT030004868">
    <property type="protein sequence ID" value="CAL4797912.1"/>
    <property type="molecule type" value="Genomic_DNA"/>
</dbReference>
<dbReference type="AlphaFoldDB" id="A0A9P1GEM8"/>
<gene>
    <name evidence="2" type="ORF">C1SCF055_LOCUS35856</name>
</gene>
<keyword evidence="4" id="KW-1185">Reference proteome</keyword>
<evidence type="ECO:0000259" key="1">
    <source>
        <dbReference type="Pfam" id="PF17733"/>
    </source>
</evidence>
<organism evidence="2">
    <name type="scientific">Cladocopium goreaui</name>
    <dbReference type="NCBI Taxonomy" id="2562237"/>
    <lineage>
        <taxon>Eukaryota</taxon>
        <taxon>Sar</taxon>
        <taxon>Alveolata</taxon>
        <taxon>Dinophyceae</taxon>
        <taxon>Suessiales</taxon>
        <taxon>Symbiodiniaceae</taxon>
        <taxon>Cladocopium</taxon>
    </lineage>
</organism>
<reference evidence="3 4" key="2">
    <citation type="submission" date="2024-05" db="EMBL/GenBank/DDBJ databases">
        <authorList>
            <person name="Chen Y."/>
            <person name="Shah S."/>
            <person name="Dougan E. K."/>
            <person name="Thang M."/>
            <person name="Chan C."/>
        </authorList>
    </citation>
    <scope>NUCLEOTIDE SEQUENCE [LARGE SCALE GENOMIC DNA]</scope>
</reference>
<name>A0A9P1GEM8_9DINO</name>
<dbReference type="OrthoDB" id="9936937at2759"/>
<accession>A0A9P1GEM8</accession>
<dbReference type="EMBL" id="CAMXCT020004868">
    <property type="protein sequence ID" value="CAL1163975.1"/>
    <property type="molecule type" value="Genomic_DNA"/>
</dbReference>
<reference evidence="2" key="1">
    <citation type="submission" date="2022-10" db="EMBL/GenBank/DDBJ databases">
        <authorList>
            <person name="Chen Y."/>
            <person name="Dougan E. K."/>
            <person name="Chan C."/>
            <person name="Rhodes N."/>
            <person name="Thang M."/>
        </authorList>
    </citation>
    <scope>NUCLEOTIDE SEQUENCE</scope>
</reference>
<protein>
    <submittedName>
        <fullName evidence="3">PUB domain-containing protein</fullName>
    </submittedName>
</protein>
<comment type="caution">
    <text evidence="2">The sequence shown here is derived from an EMBL/GenBank/DDBJ whole genome shotgun (WGS) entry which is preliminary data.</text>
</comment>
<evidence type="ECO:0000313" key="3">
    <source>
        <dbReference type="EMBL" id="CAL4797912.1"/>
    </source>
</evidence>
<evidence type="ECO:0000313" key="2">
    <source>
        <dbReference type="EMBL" id="CAI4010600.1"/>
    </source>
</evidence>
<dbReference type="EMBL" id="CAMXCT010004868">
    <property type="protein sequence ID" value="CAI4010600.1"/>
    <property type="molecule type" value="Genomic_DNA"/>
</dbReference>
<dbReference type="Proteomes" id="UP001152797">
    <property type="component" value="Unassembled WGS sequence"/>
</dbReference>
<feature type="domain" description="Peroxisomal membrane protein PEX14-like KPWE" evidence="1">
    <location>
        <begin position="146"/>
        <end position="194"/>
    </location>
</feature>
<proteinExistence type="predicted"/>
<dbReference type="InterPro" id="IPR040554">
    <property type="entry name" value="KPWE_PEX14_dom"/>
</dbReference>